<keyword evidence="1" id="KW-0812">Transmembrane</keyword>
<organism evidence="2">
    <name type="scientific">marine metagenome</name>
    <dbReference type="NCBI Taxonomy" id="408172"/>
    <lineage>
        <taxon>unclassified sequences</taxon>
        <taxon>metagenomes</taxon>
        <taxon>ecological metagenomes</taxon>
    </lineage>
</organism>
<feature type="transmembrane region" description="Helical" evidence="1">
    <location>
        <begin position="28"/>
        <end position="46"/>
    </location>
</feature>
<dbReference type="EMBL" id="UINC01185721">
    <property type="protein sequence ID" value="SVD97565.1"/>
    <property type="molecule type" value="Genomic_DNA"/>
</dbReference>
<dbReference type="AlphaFoldDB" id="A0A382ZR64"/>
<sequence length="47" mass="5649">MHSYKPQKECMMIYGTPLKEIFKVYPKWVWAGNIFAIALGLWVIFWL</sequence>
<name>A0A382ZR64_9ZZZZ</name>
<proteinExistence type="predicted"/>
<accession>A0A382ZR64</accession>
<protein>
    <submittedName>
        <fullName evidence="2">Uncharacterized protein</fullName>
    </submittedName>
</protein>
<evidence type="ECO:0000256" key="1">
    <source>
        <dbReference type="SAM" id="Phobius"/>
    </source>
</evidence>
<gene>
    <name evidence="2" type="ORF">METZ01_LOCUS450419</name>
</gene>
<reference evidence="2" key="1">
    <citation type="submission" date="2018-05" db="EMBL/GenBank/DDBJ databases">
        <authorList>
            <person name="Lanie J.A."/>
            <person name="Ng W.-L."/>
            <person name="Kazmierczak K.M."/>
            <person name="Andrzejewski T.M."/>
            <person name="Davidsen T.M."/>
            <person name="Wayne K.J."/>
            <person name="Tettelin H."/>
            <person name="Glass J.I."/>
            <person name="Rusch D."/>
            <person name="Podicherti R."/>
            <person name="Tsui H.-C.T."/>
            <person name="Winkler M.E."/>
        </authorList>
    </citation>
    <scope>NUCLEOTIDE SEQUENCE</scope>
</reference>
<evidence type="ECO:0000313" key="2">
    <source>
        <dbReference type="EMBL" id="SVD97565.1"/>
    </source>
</evidence>
<keyword evidence="1" id="KW-0472">Membrane</keyword>
<keyword evidence="1" id="KW-1133">Transmembrane helix</keyword>